<accession>A0ACB9VPB8</accession>
<dbReference type="Proteomes" id="UP001057452">
    <property type="component" value="Chromosome 24"/>
</dbReference>
<comment type="caution">
    <text evidence="1">The sequence shown here is derived from an EMBL/GenBank/DDBJ whole genome shotgun (WGS) entry which is preliminary data.</text>
</comment>
<keyword evidence="2" id="KW-1185">Reference proteome</keyword>
<gene>
    <name evidence="1" type="ORF">KUCAC02_019614</name>
</gene>
<organism evidence="1 2">
    <name type="scientific">Chaenocephalus aceratus</name>
    <name type="common">Blackfin icefish</name>
    <name type="synonym">Chaenichthys aceratus</name>
    <dbReference type="NCBI Taxonomy" id="36190"/>
    <lineage>
        <taxon>Eukaryota</taxon>
        <taxon>Metazoa</taxon>
        <taxon>Chordata</taxon>
        <taxon>Craniata</taxon>
        <taxon>Vertebrata</taxon>
        <taxon>Euteleostomi</taxon>
        <taxon>Actinopterygii</taxon>
        <taxon>Neopterygii</taxon>
        <taxon>Teleostei</taxon>
        <taxon>Neoteleostei</taxon>
        <taxon>Acanthomorphata</taxon>
        <taxon>Eupercaria</taxon>
        <taxon>Perciformes</taxon>
        <taxon>Notothenioidei</taxon>
        <taxon>Channichthyidae</taxon>
        <taxon>Chaenocephalus</taxon>
    </lineage>
</organism>
<protein>
    <submittedName>
        <fullName evidence="1">Uncharacterized protein</fullName>
    </submittedName>
</protein>
<proteinExistence type="predicted"/>
<dbReference type="EMBL" id="CM043808">
    <property type="protein sequence ID" value="KAI4801739.1"/>
    <property type="molecule type" value="Genomic_DNA"/>
</dbReference>
<name>A0ACB9VPB8_CHAAC</name>
<sequence>MESGASQVNHSELSVLIRSIIREEIGAAFEKFQPQLDALKGELDSCCQKLGDMEEGITDMDCRVAILETANGNLMKENKEFKDKIERMEIQSRKFNLRVIGLKTDIEKSDPIAFVTNFLKEVFGSELSCEPAVEIAYRIGQGTDLRPRPMIVTMQRYQAKEAILKLARSKGEIIFRDKRVKIFPDITPDIARKRALFNDVRMKLRKAEVRHGLLFPATLIVTFNGQTKLYRDCSEAEHFYKTVISPVSVQTRNEGMDLYLVKFHKDSVVRGFAVIHDNVHDFEEEKDEGEEEEEEEDEEEKDEGEEEEKDEGDEEEEDEGEEEEDEGEEEEEDEEKDEEEEDEGEEELQGKQDDISTPAQQHYRH</sequence>
<evidence type="ECO:0000313" key="2">
    <source>
        <dbReference type="Proteomes" id="UP001057452"/>
    </source>
</evidence>
<reference evidence="1" key="1">
    <citation type="submission" date="2022-05" db="EMBL/GenBank/DDBJ databases">
        <title>Chromosome-level genome of Chaenocephalus aceratus.</title>
        <authorList>
            <person name="Park H."/>
        </authorList>
    </citation>
    <scope>NUCLEOTIDE SEQUENCE</scope>
    <source>
        <strain evidence="1">KU_202001</strain>
    </source>
</reference>
<evidence type="ECO:0000313" key="1">
    <source>
        <dbReference type="EMBL" id="KAI4801739.1"/>
    </source>
</evidence>